<organism evidence="1 2">
    <name type="scientific">Panagrellus redivivus</name>
    <name type="common">Microworm</name>
    <dbReference type="NCBI Taxonomy" id="6233"/>
    <lineage>
        <taxon>Eukaryota</taxon>
        <taxon>Metazoa</taxon>
        <taxon>Ecdysozoa</taxon>
        <taxon>Nematoda</taxon>
        <taxon>Chromadorea</taxon>
        <taxon>Rhabditida</taxon>
        <taxon>Tylenchina</taxon>
        <taxon>Panagrolaimomorpha</taxon>
        <taxon>Panagrolaimoidea</taxon>
        <taxon>Panagrolaimidae</taxon>
        <taxon>Panagrellus</taxon>
    </lineage>
</organism>
<sequence>MASSVFFVEKKQAWLAPVTPLNYRGPKKKHPGTLSIRTASINRPPSTVVVSVVRSLIHAILRPRTTTTVFNGPSKAGWLHTSGFALSLTHALSLNWLLPRQRETALPFSYVSFVTTYDADFDFGKKCDSNLINSVPGMM</sequence>
<name>A0A7E4UPC8_PANRE</name>
<evidence type="ECO:0000313" key="2">
    <source>
        <dbReference type="WBParaSite" id="Pan_g11113.t1"/>
    </source>
</evidence>
<accession>A0A7E4UPC8</accession>
<dbReference type="WBParaSite" id="Pan_g11113.t1">
    <property type="protein sequence ID" value="Pan_g11113.t1"/>
    <property type="gene ID" value="Pan_g11113"/>
</dbReference>
<reference evidence="2" key="2">
    <citation type="submission" date="2020-10" db="UniProtKB">
        <authorList>
            <consortium name="WormBaseParasite"/>
        </authorList>
    </citation>
    <scope>IDENTIFICATION</scope>
</reference>
<dbReference type="Proteomes" id="UP000492821">
    <property type="component" value="Unassembled WGS sequence"/>
</dbReference>
<evidence type="ECO:0000313" key="1">
    <source>
        <dbReference type="Proteomes" id="UP000492821"/>
    </source>
</evidence>
<protein>
    <submittedName>
        <fullName evidence="2">Uncharacterized protein</fullName>
    </submittedName>
</protein>
<keyword evidence="1" id="KW-1185">Reference proteome</keyword>
<proteinExistence type="predicted"/>
<reference evidence="1" key="1">
    <citation type="journal article" date="2013" name="Genetics">
        <title>The draft genome and transcriptome of Panagrellus redivivus are shaped by the harsh demands of a free-living lifestyle.</title>
        <authorList>
            <person name="Srinivasan J."/>
            <person name="Dillman A.R."/>
            <person name="Macchietto M.G."/>
            <person name="Heikkinen L."/>
            <person name="Lakso M."/>
            <person name="Fracchia K.M."/>
            <person name="Antoshechkin I."/>
            <person name="Mortazavi A."/>
            <person name="Wong G."/>
            <person name="Sternberg P.W."/>
        </authorList>
    </citation>
    <scope>NUCLEOTIDE SEQUENCE [LARGE SCALE GENOMIC DNA]</scope>
    <source>
        <strain evidence="1">MT8872</strain>
    </source>
</reference>
<dbReference type="AlphaFoldDB" id="A0A7E4UPC8"/>